<dbReference type="NCBIfam" id="TIGR01733">
    <property type="entry name" value="AA-adenyl-dom"/>
    <property type="match status" value="2"/>
</dbReference>
<dbReference type="Gene3D" id="3.40.50.12780">
    <property type="entry name" value="N-terminal domain of ligase-like"/>
    <property type="match status" value="2"/>
</dbReference>
<proteinExistence type="predicted"/>
<name>E0WFM1_9ACTN</name>
<dbReference type="InterPro" id="IPR045851">
    <property type="entry name" value="AMP-bd_C_sf"/>
</dbReference>
<dbReference type="SUPFAM" id="SSF56801">
    <property type="entry name" value="Acetyl-CoA synthetase-like"/>
    <property type="match status" value="2"/>
</dbReference>
<dbReference type="Gene3D" id="1.10.1200.10">
    <property type="entry name" value="ACP-like"/>
    <property type="match status" value="2"/>
</dbReference>
<dbReference type="GO" id="GO:0043041">
    <property type="term" value="P:amino acid activation for nonribosomal peptide biosynthetic process"/>
    <property type="evidence" value="ECO:0007669"/>
    <property type="project" value="TreeGrafter"/>
</dbReference>
<dbReference type="InterPro" id="IPR010071">
    <property type="entry name" value="AA_adenyl_dom"/>
</dbReference>
<dbReference type="SMART" id="SM00823">
    <property type="entry name" value="PKS_PP"/>
    <property type="match status" value="2"/>
</dbReference>
<dbReference type="GO" id="GO:0031177">
    <property type="term" value="F:phosphopantetheine binding"/>
    <property type="evidence" value="ECO:0007669"/>
    <property type="project" value="InterPro"/>
</dbReference>
<dbReference type="Gene3D" id="3.30.559.30">
    <property type="entry name" value="Nonribosomal peptide synthetase, condensation domain"/>
    <property type="match status" value="2"/>
</dbReference>
<dbReference type="InterPro" id="IPR036736">
    <property type="entry name" value="ACP-like_sf"/>
</dbReference>
<dbReference type="PANTHER" id="PTHR45527:SF1">
    <property type="entry name" value="FATTY ACID SYNTHASE"/>
    <property type="match status" value="1"/>
</dbReference>
<dbReference type="GO" id="GO:0008610">
    <property type="term" value="P:lipid biosynthetic process"/>
    <property type="evidence" value="ECO:0007669"/>
    <property type="project" value="UniProtKB-ARBA"/>
</dbReference>
<dbReference type="CDD" id="cd05930">
    <property type="entry name" value="A_NRPS"/>
    <property type="match status" value="2"/>
</dbReference>
<dbReference type="CDD" id="cd19531">
    <property type="entry name" value="LCL_NRPS-like"/>
    <property type="match status" value="1"/>
</dbReference>
<accession>E0WFM1</accession>
<dbReference type="InterPro" id="IPR020806">
    <property type="entry name" value="PKS_PP-bd"/>
</dbReference>
<dbReference type="InterPro" id="IPR001242">
    <property type="entry name" value="Condensation_dom"/>
</dbReference>
<dbReference type="InterPro" id="IPR023213">
    <property type="entry name" value="CAT-like_dom_sf"/>
</dbReference>
<feature type="region of interest" description="Disordered" evidence="4">
    <location>
        <begin position="1930"/>
        <end position="1949"/>
    </location>
</feature>
<dbReference type="PROSITE" id="PS50075">
    <property type="entry name" value="CARRIER"/>
    <property type="match status" value="2"/>
</dbReference>
<dbReference type="InterPro" id="IPR009081">
    <property type="entry name" value="PP-bd_ACP"/>
</dbReference>
<dbReference type="InterPro" id="IPR025110">
    <property type="entry name" value="AMP-bd_C"/>
</dbReference>
<dbReference type="Pfam" id="PF00501">
    <property type="entry name" value="AMP-binding"/>
    <property type="match status" value="2"/>
</dbReference>
<feature type="region of interest" description="Disordered" evidence="4">
    <location>
        <begin position="1650"/>
        <end position="1675"/>
    </location>
</feature>
<feature type="region of interest" description="Disordered" evidence="4">
    <location>
        <begin position="2365"/>
        <end position="2403"/>
    </location>
</feature>
<reference evidence="6" key="2">
    <citation type="submission" date="2010-04" db="EMBL/GenBank/DDBJ databases">
        <authorList>
            <person name="Binz T."/>
        </authorList>
    </citation>
    <scope>NUCLEOTIDE SEQUENCE</scope>
    <source>
        <strain evidence="6">L-49973</strain>
    </source>
</reference>
<dbReference type="Pfam" id="PF13193">
    <property type="entry name" value="AMP-binding_C"/>
    <property type="match status" value="1"/>
</dbReference>
<evidence type="ECO:0000256" key="1">
    <source>
        <dbReference type="ARBA" id="ARBA00001957"/>
    </source>
</evidence>
<dbReference type="PANTHER" id="PTHR45527">
    <property type="entry name" value="NONRIBOSOMAL PEPTIDE SYNTHETASE"/>
    <property type="match status" value="1"/>
</dbReference>
<keyword evidence="2" id="KW-0596">Phosphopantetheine</keyword>
<dbReference type="GO" id="GO:0005737">
    <property type="term" value="C:cytoplasm"/>
    <property type="evidence" value="ECO:0007669"/>
    <property type="project" value="TreeGrafter"/>
</dbReference>
<evidence type="ECO:0000259" key="5">
    <source>
        <dbReference type="PROSITE" id="PS50075"/>
    </source>
</evidence>
<dbReference type="SUPFAM" id="SSF52777">
    <property type="entry name" value="CoA-dependent acyltransferases"/>
    <property type="match status" value="4"/>
</dbReference>
<evidence type="ECO:0000256" key="3">
    <source>
        <dbReference type="ARBA" id="ARBA00022553"/>
    </source>
</evidence>
<dbReference type="InterPro" id="IPR020845">
    <property type="entry name" value="AMP-binding_CS"/>
</dbReference>
<protein>
    <submittedName>
        <fullName evidence="6">NRPS didomain PCP-C</fullName>
    </submittedName>
</protein>
<feature type="region of interest" description="Disordered" evidence="4">
    <location>
        <begin position="978"/>
        <end position="997"/>
    </location>
</feature>
<dbReference type="SUPFAM" id="SSF47336">
    <property type="entry name" value="ACP-like"/>
    <property type="match status" value="2"/>
</dbReference>
<dbReference type="InterPro" id="IPR006162">
    <property type="entry name" value="Ppantetheine_attach_site"/>
</dbReference>
<dbReference type="Gene3D" id="3.30.559.10">
    <property type="entry name" value="Chloramphenicol acetyltransferase-like domain"/>
    <property type="match status" value="2"/>
</dbReference>
<dbReference type="PROSITE" id="PS00012">
    <property type="entry name" value="PHOSPHOPANTETHEINE"/>
    <property type="match status" value="1"/>
</dbReference>
<dbReference type="GO" id="GO:0017000">
    <property type="term" value="P:antibiotic biosynthetic process"/>
    <property type="evidence" value="ECO:0007669"/>
    <property type="project" value="UniProtKB-ARBA"/>
</dbReference>
<evidence type="ECO:0000313" key="6">
    <source>
        <dbReference type="EMBL" id="CBL93718.1"/>
    </source>
</evidence>
<evidence type="ECO:0000256" key="2">
    <source>
        <dbReference type="ARBA" id="ARBA00022450"/>
    </source>
</evidence>
<dbReference type="InterPro" id="IPR042099">
    <property type="entry name" value="ANL_N_sf"/>
</dbReference>
<sequence length="2403" mass="252927">MLSDNALSESWLARLAAGHQVPFLDVVSSAGGTPECALDPSATERLDALTGGDPTGLLLLTVAAARLALAALDEESRHVVLVPAPTNASRADPAADADTAPRELALCAPLDRSAPASVFLTSLHAELESALPLAWHDREDVASRLRLAGVPAAHALARLGVVCEEAGGKLLQPVGLCLTLRRSAGRLVLTAEAGGELPVAATALLRCAAAALEALGRSPRHPVAALDVLGPAQRAELERWSGLPVVAEFADATLTGVLDDAAARFPGREAVSDGTVVWSHRDLAERSSRAARTLALDHGLKPGDRVALLLPKSPELVLAVLAVLRAGASFVPLDPSHPPARVARQLRLSGAVCVISARDELPGDLAVPVVSPRALSAAPGPGATADAGTPSGPAPDDEAILFFTSGSTGLPRPVALTHRQLAHKVLASGRLVGFDEEIRCALLSAVTSDALTYQIFTTLAAGGCVVPMDSPQTLAPQEFWTTTRRLRVNVINCVPSLLAVMAEGLPPGAAEDVRICLLGGDEIPAGFLPRLADRLRVGTFANLYGPTEATIEATTFTCPGSALPALTTVPVGRPSEGFGVVVLTPHGDHAPPGVPGEIHVLGPGVARGYLDDEPTGPGRFHELPAHPGVRAFRTGDFGRWNDQGELVFLGRRDNQIQIHGNRVELGEVEAALSALPGIVAATVLPVTASSGPPTIAAVYTADQELPPADVRGQLELRLPGYMVPGRILRLDELPVTLHGKIDRAAILARLASLDGEVWQPADRADRTAARIWADVLGTPPRAGDQDLFAAGGHSLTAAVLAGRLGEAAGGGVITVRDVFTARTPEGLGALLRRAAAEGRPGPAARVLWPETPGPVPASNAQRRMWFLEQYEGGELRPYNMVEAFRLPGRHEAADVAVALERTVRRHQALRTVFRTEPEGLRQIVLTPGEARPELRVHRARGTDMAGLLRRVADAEQRHVFDPATGPLLRAHWLVEGANAGGDEGGDKSGDESGDSGGEAGGTLLLSVHHSVCDGWSFAVILRDLLRFLDGTEELPAPTQYGAYALGQHTRRDDMEGLEFWRRTLDGAPAVDLPLDRRRPRERGSAAGTVRLAVGEDTTRAVQGLCRELGTTSFTAMVAAVRVLLLRWSGADDIVLGTVVSGRDQPELADSVGLFVNTVALRTPVEPERGFAELVAAVAAHAREARAHEEYPFEHLVEALGAERVMGRNPLFDVLVEASVSGTDPLGSGDGPAAEHIRLDSGAEGFDLAFSFTEPAPGRPIEVAITYREDVLDAATVHRAAGQLRHLLTALVADPSVPVGSAPLLPPDQRDALLAAGTGPRGPVPRTAGTLLDLVLAQVRRAPEGRAVVCGDRVLTYGDLDRRADALAARIAAVAPTGPDRVVAVVCDRSEWMPAALLAVLKTGSAFLPLDPEQSTARLVGVLRDSGAVAAVASAQFAGVTAGAGLPTVTVGAPGAAAGQDAPVRGARDQDAPVLDEPREARAAAGHADLAYVVYTSGSTGAPKGVMVEHGGIVNSVRFRVDHYGLGADGAVLQVDPIHADAGIVDVFSALASGAPMVIITRDQLLTPEEVAAVVRQHPIRHVLLVPSLYQVLLDEVGPAFRGVREIVLGGERVTRALAARHAELLPGVRLYNEYGPAEDSVLTTVELVEPAGTDGGSGAPDTRSPTASGDASIGRPLPGKWVDLLDDRGELVPLGAPGELCVGGAGLARGYLGDAKLTADRFVTCAARPGERVYRTGDLARRLPDGRLEYLGRADDQLKIRGNRVEPNEVAAVLAEAPGLRTAAVLPAPGPDGEARLVAYVVGEADPADLRRHLAQRLPAYMVPAAFVRLPALPVAAGGKLDRGALPAPEEALSAADPPAGARPFTEAERHVADVWSRVLDRPVTDPDANLFALGGHSLAAARIAHALRVKVRTVFAFPSVAALTAALAGRQAEPDAERRPAGGSADDGFLPLSRAQRRVWLTSRRAGSETFVISDLVRLGRRIDADALRRALGAVVERQDMLRAQALPRGTEAELTVLDRLPDGVPLVVVELPGADPSGPEAAAALRDARRTGFALDRAPLFELRLLTGVVGGDLLTVTAHHLIYDGASVDVLLRDLFTAYEQAVAGEPPRLPPLTYTYQEWVREEREWLAGPEAEREVAFWRERLRGLAESPDPVDPARRRSRRGRTGQVHRTVPAVLLRATAATPFAQVVTAFALTVRHHTGATDLVLGFAAGLRDRPEADQLIGYLVNAVPLRVTLDDTVTGGELLPRVQHGIVEAYEHARLPFDVLAERLALRAGPGRSLLLDLGVSWENAALRPESQVVEDLLPDDLPATSDLWLYARVKGDELHLDLTYDDNLLDEAEAGAYADDVAAVLRGLAAGATAPPAQPTVPPPCPPPPAAPPAPNPSAPGPVWSDTRYDF</sequence>
<dbReference type="GO" id="GO:0003824">
    <property type="term" value="F:catalytic activity"/>
    <property type="evidence" value="ECO:0007669"/>
    <property type="project" value="InterPro"/>
</dbReference>
<feature type="compositionally biased region" description="Pro residues" evidence="4">
    <location>
        <begin position="2368"/>
        <end position="2392"/>
    </location>
</feature>
<reference evidence="6" key="1">
    <citation type="journal article" date="2010" name="J. Biol. Chem.">
        <title>Insights into an Unusual Nonribosomal Peptide Synthetase Biosynthesis IDENTIFICATION AND CHARACTERIZATION OF THE GE81112 BIOSYNTHETIC GENE CLUSTER.</title>
        <authorList>
            <person name="Binz T.M."/>
            <person name="Maffioli S.I."/>
            <person name="Sosio M."/>
            <person name="Donadio S."/>
            <person name="Mueller R."/>
        </authorList>
    </citation>
    <scope>NUCLEOTIDE SEQUENCE</scope>
    <source>
        <strain evidence="6">L-49973</strain>
    </source>
</reference>
<organism evidence="6">
    <name type="scientific">Streptomyces sp. L-49973</name>
    <dbReference type="NCBI Taxonomy" id="762837"/>
    <lineage>
        <taxon>Bacteria</taxon>
        <taxon>Bacillati</taxon>
        <taxon>Actinomycetota</taxon>
        <taxon>Actinomycetes</taxon>
        <taxon>Kitasatosporales</taxon>
        <taxon>Streptomycetaceae</taxon>
        <taxon>Streptomyces</taxon>
    </lineage>
</organism>
<dbReference type="EMBL" id="FN821996">
    <property type="protein sequence ID" value="CBL93718.1"/>
    <property type="molecule type" value="Genomic_DNA"/>
</dbReference>
<evidence type="ECO:0000256" key="4">
    <source>
        <dbReference type="SAM" id="MobiDB-lite"/>
    </source>
</evidence>
<dbReference type="PROSITE" id="PS00455">
    <property type="entry name" value="AMP_BINDING"/>
    <property type="match status" value="2"/>
</dbReference>
<dbReference type="Gene3D" id="3.30.300.30">
    <property type="match status" value="2"/>
</dbReference>
<feature type="domain" description="Carrier" evidence="5">
    <location>
        <begin position="1863"/>
        <end position="1940"/>
    </location>
</feature>
<keyword evidence="3" id="KW-0597">Phosphoprotein</keyword>
<dbReference type="Pfam" id="PF00550">
    <property type="entry name" value="PP-binding"/>
    <property type="match status" value="2"/>
</dbReference>
<dbReference type="Pfam" id="PF00668">
    <property type="entry name" value="Condensation"/>
    <property type="match status" value="3"/>
</dbReference>
<comment type="cofactor">
    <cofactor evidence="1">
        <name>pantetheine 4'-phosphate</name>
        <dbReference type="ChEBI" id="CHEBI:47942"/>
    </cofactor>
</comment>
<dbReference type="InterPro" id="IPR000873">
    <property type="entry name" value="AMP-dep_synth/lig_dom"/>
</dbReference>
<gene>
    <name evidence="6" type="primary">getH</name>
</gene>
<dbReference type="GO" id="GO:0044550">
    <property type="term" value="P:secondary metabolite biosynthetic process"/>
    <property type="evidence" value="ECO:0007669"/>
    <property type="project" value="TreeGrafter"/>
</dbReference>
<feature type="domain" description="Carrier" evidence="5">
    <location>
        <begin position="759"/>
        <end position="835"/>
    </location>
</feature>